<name>A0ABS2U0H3_9ACTN</name>
<evidence type="ECO:0000259" key="1">
    <source>
        <dbReference type="Pfam" id="PF17765"/>
    </source>
</evidence>
<dbReference type="Proteomes" id="UP000749040">
    <property type="component" value="Unassembled WGS sequence"/>
</dbReference>
<dbReference type="InterPro" id="IPR001387">
    <property type="entry name" value="Cro/C1-type_HTH"/>
</dbReference>
<dbReference type="Gene3D" id="3.30.450.180">
    <property type="match status" value="1"/>
</dbReference>
<accession>A0ABS2U0H3</accession>
<dbReference type="CDD" id="cd00093">
    <property type="entry name" value="HTH_XRE"/>
    <property type="match status" value="1"/>
</dbReference>
<dbReference type="EMBL" id="JADKYB010000015">
    <property type="protein sequence ID" value="MBM9508040.1"/>
    <property type="molecule type" value="Genomic_DNA"/>
</dbReference>
<evidence type="ECO:0000313" key="2">
    <source>
        <dbReference type="EMBL" id="MBM9508040.1"/>
    </source>
</evidence>
<comment type="caution">
    <text evidence="2">The sequence shown here is derived from an EMBL/GenBank/DDBJ whole genome shotgun (WGS) entry which is preliminary data.</text>
</comment>
<keyword evidence="3" id="KW-1185">Reference proteome</keyword>
<dbReference type="Pfam" id="PF17765">
    <property type="entry name" value="MLTR_LBD"/>
    <property type="match status" value="1"/>
</dbReference>
<proteinExistence type="predicted"/>
<dbReference type="PANTHER" id="PTHR35010:SF2">
    <property type="entry name" value="BLL4672 PROTEIN"/>
    <property type="match status" value="1"/>
</dbReference>
<gene>
    <name evidence="2" type="ORF">ITX44_26510</name>
</gene>
<feature type="domain" description="MmyB-like transcription regulator ligand binding" evidence="1">
    <location>
        <begin position="118"/>
        <end position="272"/>
    </location>
</feature>
<reference evidence="2 3" key="1">
    <citation type="submission" date="2021-01" db="EMBL/GenBank/DDBJ databases">
        <title>Streptomyces acididurans sp. nov., isolated from a peat swamp forest soil.</title>
        <authorList>
            <person name="Chantavorakit T."/>
            <person name="Duangmal K."/>
        </authorList>
    </citation>
    <scope>NUCLEOTIDE SEQUENCE [LARGE SCALE GENOMIC DNA]</scope>
    <source>
        <strain evidence="2 3">KK5PA1</strain>
    </source>
</reference>
<sequence>MADLPALKKFLSSARSRTDASAFPELRSVLAQRDNRGRRRHDTGLTQAHMDILLGRTPGTYERLERGTGVRKNVLEESARVLRLTEDEWRTAHRFAFGADPPHPLSQKAGLTLPGAWLTALDSIESIAWISDPEGRLLAHNAAFAQLFDHGGAPSHPLRWALTSPEARVNLIDWETAWAPFLMARLRAALALQENSTPLTRLRTDVLSDASTAELFEAHSATAITTPPSGTPLPCRHPQRGTGWLTLSTASPDDAPGTRLTIATFHPGAAPTSTPAPASR</sequence>
<protein>
    <submittedName>
        <fullName evidence="2">Helix-turn-helix domain-containing protein</fullName>
    </submittedName>
</protein>
<evidence type="ECO:0000313" key="3">
    <source>
        <dbReference type="Proteomes" id="UP000749040"/>
    </source>
</evidence>
<dbReference type="RefSeq" id="WP_205359902.1">
    <property type="nucleotide sequence ID" value="NZ_JADKYB010000015.1"/>
</dbReference>
<dbReference type="InterPro" id="IPR041413">
    <property type="entry name" value="MLTR_LBD"/>
</dbReference>
<dbReference type="PANTHER" id="PTHR35010">
    <property type="entry name" value="BLL4672 PROTEIN-RELATED"/>
    <property type="match status" value="1"/>
</dbReference>
<organism evidence="2 3">
    <name type="scientific">Actinacidiphila acididurans</name>
    <dbReference type="NCBI Taxonomy" id="2784346"/>
    <lineage>
        <taxon>Bacteria</taxon>
        <taxon>Bacillati</taxon>
        <taxon>Actinomycetota</taxon>
        <taxon>Actinomycetes</taxon>
        <taxon>Kitasatosporales</taxon>
        <taxon>Streptomycetaceae</taxon>
        <taxon>Actinacidiphila</taxon>
    </lineage>
</organism>